<reference evidence="2 3" key="1">
    <citation type="submission" date="2015-04" db="EMBL/GenBank/DDBJ databases">
        <title>Draft Genome Sequence of the Novel Agar-Digesting Marine Bacterium Q1.</title>
        <authorList>
            <person name="Li Y."/>
            <person name="Li D."/>
            <person name="Chen G."/>
            <person name="Du Z."/>
        </authorList>
    </citation>
    <scope>NUCLEOTIDE SEQUENCE [LARGE SCALE GENOMIC DNA]</scope>
    <source>
        <strain evidence="2 3">Q1</strain>
    </source>
</reference>
<dbReference type="AlphaFoldDB" id="A0A0J8GRB4"/>
<dbReference type="InterPro" id="IPR029062">
    <property type="entry name" value="Class_I_gatase-like"/>
</dbReference>
<keyword evidence="3" id="KW-1185">Reference proteome</keyword>
<protein>
    <submittedName>
        <fullName evidence="2">Trehalose utilization</fullName>
    </submittedName>
</protein>
<dbReference type="Pfam" id="PF06283">
    <property type="entry name" value="ThuA"/>
    <property type="match status" value="1"/>
</dbReference>
<name>A0A0J8GRB4_9ALTE</name>
<dbReference type="PROSITE" id="PS51257">
    <property type="entry name" value="PROKAR_LIPOPROTEIN"/>
    <property type="match status" value="1"/>
</dbReference>
<dbReference type="InterPro" id="IPR029010">
    <property type="entry name" value="ThuA-like"/>
</dbReference>
<dbReference type="PATRIC" id="fig|1513271.3.peg.2052"/>
<evidence type="ECO:0000259" key="1">
    <source>
        <dbReference type="Pfam" id="PF06283"/>
    </source>
</evidence>
<accession>A0A0J8GRB4</accession>
<dbReference type="STRING" id="1513271.XM47_10090"/>
<dbReference type="Gene3D" id="3.40.50.880">
    <property type="match status" value="1"/>
</dbReference>
<dbReference type="PANTHER" id="PTHR40469:SF2">
    <property type="entry name" value="GALACTOSE-BINDING DOMAIN-LIKE SUPERFAMILY PROTEIN"/>
    <property type="match status" value="1"/>
</dbReference>
<evidence type="ECO:0000313" key="3">
    <source>
        <dbReference type="Proteomes" id="UP000037600"/>
    </source>
</evidence>
<dbReference type="OrthoDB" id="109511at2"/>
<organism evidence="2 3">
    <name type="scientific">Catenovulum maritimum</name>
    <dbReference type="NCBI Taxonomy" id="1513271"/>
    <lineage>
        <taxon>Bacteria</taxon>
        <taxon>Pseudomonadati</taxon>
        <taxon>Pseudomonadota</taxon>
        <taxon>Gammaproteobacteria</taxon>
        <taxon>Alteromonadales</taxon>
        <taxon>Alteromonadaceae</taxon>
        <taxon>Catenovulum</taxon>
    </lineage>
</organism>
<evidence type="ECO:0000313" key="2">
    <source>
        <dbReference type="EMBL" id="KMT65365.1"/>
    </source>
</evidence>
<feature type="domain" description="ThuA-like" evidence="1">
    <location>
        <begin position="93"/>
        <end position="304"/>
    </location>
</feature>
<dbReference type="SUPFAM" id="SSF52317">
    <property type="entry name" value="Class I glutamine amidotransferase-like"/>
    <property type="match status" value="1"/>
</dbReference>
<comment type="caution">
    <text evidence="2">The sequence shown here is derived from an EMBL/GenBank/DDBJ whole genome shotgun (WGS) entry which is preliminary data.</text>
</comment>
<proteinExistence type="predicted"/>
<gene>
    <name evidence="2" type="ORF">XM47_10090</name>
</gene>
<dbReference type="PANTHER" id="PTHR40469">
    <property type="entry name" value="SECRETED GLYCOSYL HYDROLASE"/>
    <property type="match status" value="1"/>
</dbReference>
<sequence length="329" mass="37065">MNKIMFSGFIIISLFITGCSSTITSTQSAIPKGKIKALIIDGQNNHYEWPKTTFMMKTQLEETGLFDVSVYRTEKTWRGDKLLVSYPLNDDKKYVKVKNPETDPNFKPNFKDYDVVISNFGWKTANWPKSTQVEFVEYMKNGGGFVSIHAANNAFPDWKEYNQMIGLGGWGGRNHDSGPYVYYDNNGQLIRDSQKGNGGGHGTKHQFTLTIREANHPITQGLPKFWLHSTDELYDKLRGPAENMTILATAFASKAEKGTNRHEPILMTIEYHKGRIFHSTLGHDSRGFAGVGFITTFTRGAEWAATGKVSIPVPQDFPTIDKSISRKFN</sequence>
<dbReference type="EMBL" id="LAZL01000012">
    <property type="protein sequence ID" value="KMT65365.1"/>
    <property type="molecule type" value="Genomic_DNA"/>
</dbReference>
<dbReference type="RefSeq" id="WP_048692184.1">
    <property type="nucleotide sequence ID" value="NZ_KQ130489.1"/>
</dbReference>
<dbReference type="Proteomes" id="UP000037600">
    <property type="component" value="Unassembled WGS sequence"/>
</dbReference>